<dbReference type="EMBL" id="LVHI01000012">
    <property type="protein sequence ID" value="OAK54503.1"/>
    <property type="molecule type" value="Genomic_DNA"/>
</dbReference>
<feature type="domain" description="Glyoxalase-like" evidence="1">
    <location>
        <begin position="6"/>
        <end position="141"/>
    </location>
</feature>
<evidence type="ECO:0000259" key="1">
    <source>
        <dbReference type="Pfam" id="PF18029"/>
    </source>
</evidence>
<protein>
    <submittedName>
        <fullName evidence="2">Glyoxalase-like domain protein</fullName>
    </submittedName>
</protein>
<evidence type="ECO:0000313" key="2">
    <source>
        <dbReference type="EMBL" id="OAK54503.1"/>
    </source>
</evidence>
<sequence>MAYDVQVTIDCAQPHEQAKWWAETLGWQVEPTDGNFIRGLVEKGHAREEDTVVFEGNLVWKIGAAIANPDNPDGPRILFQSVPEPKTVKNRQHLDVRVGDDREAVAEKLGARGARILHRGSQGPFDWITMADPEGNEFCLT</sequence>
<evidence type="ECO:0000313" key="3">
    <source>
        <dbReference type="Proteomes" id="UP000077519"/>
    </source>
</evidence>
<gene>
    <name evidence="2" type="ORF">A3K89_03815</name>
</gene>
<proteinExistence type="predicted"/>
<dbReference type="Gene3D" id="3.10.180.10">
    <property type="entry name" value="2,3-Dihydroxybiphenyl 1,2-Dioxygenase, domain 1"/>
    <property type="match status" value="1"/>
</dbReference>
<reference evidence="2 3" key="1">
    <citation type="submission" date="2016-03" db="EMBL/GenBank/DDBJ databases">
        <title>Genome sequence of Rhodococcus kyotonensis KB10.</title>
        <authorList>
            <person name="Jeong H."/>
            <person name="Hong C.E."/>
            <person name="Jo S.H."/>
            <person name="Park J.M."/>
        </authorList>
    </citation>
    <scope>NUCLEOTIDE SEQUENCE [LARGE SCALE GENOMIC DNA]</scope>
    <source>
        <strain evidence="2 3">KB10</strain>
    </source>
</reference>
<dbReference type="AlphaFoldDB" id="A0A177YG65"/>
<comment type="caution">
    <text evidence="2">The sequence shown here is derived from an EMBL/GenBank/DDBJ whole genome shotgun (WGS) entry which is preliminary data.</text>
</comment>
<dbReference type="InterPro" id="IPR029068">
    <property type="entry name" value="Glyas_Bleomycin-R_OHBP_Dase"/>
</dbReference>
<keyword evidence="3" id="KW-1185">Reference proteome</keyword>
<dbReference type="SUPFAM" id="SSF54593">
    <property type="entry name" value="Glyoxalase/Bleomycin resistance protein/Dihydroxybiphenyl dioxygenase"/>
    <property type="match status" value="1"/>
</dbReference>
<accession>A0A177YG65</accession>
<organism evidence="2 3">
    <name type="scientific">Rhodococcoides kyotonense</name>
    <dbReference type="NCBI Taxonomy" id="398843"/>
    <lineage>
        <taxon>Bacteria</taxon>
        <taxon>Bacillati</taxon>
        <taxon>Actinomycetota</taxon>
        <taxon>Actinomycetes</taxon>
        <taxon>Mycobacteriales</taxon>
        <taxon>Nocardiaceae</taxon>
        <taxon>Rhodococcoides</taxon>
    </lineage>
</organism>
<name>A0A177YG65_9NOCA</name>
<dbReference type="CDD" id="cd06587">
    <property type="entry name" value="VOC"/>
    <property type="match status" value="1"/>
</dbReference>
<dbReference type="Pfam" id="PF18029">
    <property type="entry name" value="Glyoxalase_6"/>
    <property type="match status" value="1"/>
</dbReference>
<dbReference type="PANTHER" id="PTHR35908">
    <property type="entry name" value="HYPOTHETICAL FUSION PROTEIN"/>
    <property type="match status" value="1"/>
</dbReference>
<dbReference type="InterPro" id="IPR041581">
    <property type="entry name" value="Glyoxalase_6"/>
</dbReference>
<dbReference type="PANTHER" id="PTHR35908:SF1">
    <property type="entry name" value="CONSERVED PROTEIN"/>
    <property type="match status" value="1"/>
</dbReference>
<dbReference type="Proteomes" id="UP000077519">
    <property type="component" value="Unassembled WGS sequence"/>
</dbReference>
<dbReference type="RefSeq" id="WP_068424792.1">
    <property type="nucleotide sequence ID" value="NZ_LVHI01000012.1"/>
</dbReference>